<feature type="transmembrane region" description="Helical" evidence="1">
    <location>
        <begin position="36"/>
        <end position="53"/>
    </location>
</feature>
<accession>X1B812</accession>
<feature type="non-terminal residue" evidence="2">
    <location>
        <position position="1"/>
    </location>
</feature>
<keyword evidence="1" id="KW-0472">Membrane</keyword>
<name>X1B812_9ZZZZ</name>
<feature type="transmembrane region" description="Helical" evidence="1">
    <location>
        <begin position="59"/>
        <end position="80"/>
    </location>
</feature>
<proteinExistence type="predicted"/>
<sequence length="111" mass="12424">DLFAKGPAYKSPRRGALCSLFPGGGHFYCGRIGDGIFSFFVVGLSSLLAYHYHHQDEDIKFGISLSAAILLYAGNIYGGINAVRNYNYYENEEYLREIEANITNESELDEQ</sequence>
<keyword evidence="1" id="KW-1133">Transmembrane helix</keyword>
<comment type="caution">
    <text evidence="2">The sequence shown here is derived from an EMBL/GenBank/DDBJ whole genome shotgun (WGS) entry which is preliminary data.</text>
</comment>
<evidence type="ECO:0000256" key="1">
    <source>
        <dbReference type="SAM" id="Phobius"/>
    </source>
</evidence>
<reference evidence="2" key="1">
    <citation type="journal article" date="2014" name="Front. Microbiol.">
        <title>High frequency of phylogenetically diverse reductive dehalogenase-homologous genes in deep subseafloor sedimentary metagenomes.</title>
        <authorList>
            <person name="Kawai M."/>
            <person name="Futagami T."/>
            <person name="Toyoda A."/>
            <person name="Takaki Y."/>
            <person name="Nishi S."/>
            <person name="Hori S."/>
            <person name="Arai W."/>
            <person name="Tsubouchi T."/>
            <person name="Morono Y."/>
            <person name="Uchiyama I."/>
            <person name="Ito T."/>
            <person name="Fujiyama A."/>
            <person name="Inagaki F."/>
            <person name="Takami H."/>
        </authorList>
    </citation>
    <scope>NUCLEOTIDE SEQUENCE</scope>
    <source>
        <strain evidence="2">Expedition CK06-06</strain>
    </source>
</reference>
<gene>
    <name evidence="2" type="ORF">S01H4_20881</name>
</gene>
<keyword evidence="1" id="KW-0812">Transmembrane</keyword>
<evidence type="ECO:0008006" key="3">
    <source>
        <dbReference type="Google" id="ProtNLM"/>
    </source>
</evidence>
<dbReference type="AlphaFoldDB" id="X1B812"/>
<protein>
    <recommendedName>
        <fullName evidence="3">DUF5683 domain-containing protein</fullName>
    </recommendedName>
</protein>
<organism evidence="2">
    <name type="scientific">marine sediment metagenome</name>
    <dbReference type="NCBI Taxonomy" id="412755"/>
    <lineage>
        <taxon>unclassified sequences</taxon>
        <taxon>metagenomes</taxon>
        <taxon>ecological metagenomes</taxon>
    </lineage>
</organism>
<evidence type="ECO:0000313" key="2">
    <source>
        <dbReference type="EMBL" id="GAG68121.1"/>
    </source>
</evidence>
<dbReference type="EMBL" id="BART01009419">
    <property type="protein sequence ID" value="GAG68121.1"/>
    <property type="molecule type" value="Genomic_DNA"/>
</dbReference>